<dbReference type="GO" id="GO:0006433">
    <property type="term" value="P:prolyl-tRNA aminoacylation"/>
    <property type="evidence" value="ECO:0007669"/>
    <property type="project" value="TreeGrafter"/>
</dbReference>
<dbReference type="EMBL" id="JAIXMP010000029">
    <property type="protein sequence ID" value="KAI9251780.1"/>
    <property type="molecule type" value="Genomic_DNA"/>
</dbReference>
<dbReference type="InterPro" id="IPR050062">
    <property type="entry name" value="Pro-tRNA_synthetase"/>
</dbReference>
<protein>
    <submittedName>
        <fullName evidence="1">Uncharacterized protein</fullName>
    </submittedName>
</protein>
<name>A0AAD5JS24_9FUNG</name>
<dbReference type="Gene3D" id="3.30.930.10">
    <property type="entry name" value="Bira Bifunctional Protein, Domain 2"/>
    <property type="match status" value="1"/>
</dbReference>
<reference evidence="1" key="1">
    <citation type="journal article" date="2022" name="IScience">
        <title>Evolution of zygomycete secretomes and the origins of terrestrial fungal ecologies.</title>
        <authorList>
            <person name="Chang Y."/>
            <person name="Wang Y."/>
            <person name="Mondo S."/>
            <person name="Ahrendt S."/>
            <person name="Andreopoulos W."/>
            <person name="Barry K."/>
            <person name="Beard J."/>
            <person name="Benny G.L."/>
            <person name="Blankenship S."/>
            <person name="Bonito G."/>
            <person name="Cuomo C."/>
            <person name="Desiro A."/>
            <person name="Gervers K.A."/>
            <person name="Hundley H."/>
            <person name="Kuo A."/>
            <person name="LaButti K."/>
            <person name="Lang B.F."/>
            <person name="Lipzen A."/>
            <person name="O'Donnell K."/>
            <person name="Pangilinan J."/>
            <person name="Reynolds N."/>
            <person name="Sandor L."/>
            <person name="Smith M.E."/>
            <person name="Tsang A."/>
            <person name="Grigoriev I.V."/>
            <person name="Stajich J.E."/>
            <person name="Spatafora J.W."/>
        </authorList>
    </citation>
    <scope>NUCLEOTIDE SEQUENCE</scope>
    <source>
        <strain evidence="1">RSA 2281</strain>
    </source>
</reference>
<keyword evidence="2" id="KW-1185">Reference proteome</keyword>
<dbReference type="AlphaFoldDB" id="A0AAD5JS24"/>
<gene>
    <name evidence="1" type="ORF">BDA99DRAFT_182300</name>
</gene>
<dbReference type="SUPFAM" id="SSF55681">
    <property type="entry name" value="Class II aaRS and biotin synthetases"/>
    <property type="match status" value="1"/>
</dbReference>
<comment type="caution">
    <text evidence="1">The sequence shown here is derived from an EMBL/GenBank/DDBJ whole genome shotgun (WGS) entry which is preliminary data.</text>
</comment>
<dbReference type="PANTHER" id="PTHR42753:SF2">
    <property type="entry name" value="PROLINE--TRNA LIGASE"/>
    <property type="match status" value="1"/>
</dbReference>
<evidence type="ECO:0000313" key="2">
    <source>
        <dbReference type="Proteomes" id="UP001209540"/>
    </source>
</evidence>
<proteinExistence type="predicted"/>
<evidence type="ECO:0000313" key="1">
    <source>
        <dbReference type="EMBL" id="KAI9251780.1"/>
    </source>
</evidence>
<dbReference type="GO" id="GO:0005739">
    <property type="term" value="C:mitochondrion"/>
    <property type="evidence" value="ECO:0007669"/>
    <property type="project" value="TreeGrafter"/>
</dbReference>
<dbReference type="Proteomes" id="UP001209540">
    <property type="component" value="Unassembled WGS sequence"/>
</dbReference>
<reference evidence="1" key="2">
    <citation type="submission" date="2023-02" db="EMBL/GenBank/DDBJ databases">
        <authorList>
            <consortium name="DOE Joint Genome Institute"/>
            <person name="Mondo S.J."/>
            <person name="Chang Y."/>
            <person name="Wang Y."/>
            <person name="Ahrendt S."/>
            <person name="Andreopoulos W."/>
            <person name="Barry K."/>
            <person name="Beard J."/>
            <person name="Benny G.L."/>
            <person name="Blankenship S."/>
            <person name="Bonito G."/>
            <person name="Cuomo C."/>
            <person name="Desiro A."/>
            <person name="Gervers K.A."/>
            <person name="Hundley H."/>
            <person name="Kuo A."/>
            <person name="LaButti K."/>
            <person name="Lang B.F."/>
            <person name="Lipzen A."/>
            <person name="O'Donnell K."/>
            <person name="Pangilinan J."/>
            <person name="Reynolds N."/>
            <person name="Sandor L."/>
            <person name="Smith M.W."/>
            <person name="Tsang A."/>
            <person name="Grigoriev I.V."/>
            <person name="Stajich J.E."/>
            <person name="Spatafora J.W."/>
        </authorList>
    </citation>
    <scope>NUCLEOTIDE SEQUENCE</scope>
    <source>
        <strain evidence="1">RSA 2281</strain>
    </source>
</reference>
<dbReference type="GO" id="GO:0004827">
    <property type="term" value="F:proline-tRNA ligase activity"/>
    <property type="evidence" value="ECO:0007669"/>
    <property type="project" value="TreeGrafter"/>
</dbReference>
<dbReference type="InterPro" id="IPR045864">
    <property type="entry name" value="aa-tRNA-synth_II/BPL/LPL"/>
</dbReference>
<organism evidence="1 2">
    <name type="scientific">Phascolomyces articulosus</name>
    <dbReference type="NCBI Taxonomy" id="60185"/>
    <lineage>
        <taxon>Eukaryota</taxon>
        <taxon>Fungi</taxon>
        <taxon>Fungi incertae sedis</taxon>
        <taxon>Mucoromycota</taxon>
        <taxon>Mucoromycotina</taxon>
        <taxon>Mucoromycetes</taxon>
        <taxon>Mucorales</taxon>
        <taxon>Lichtheimiaceae</taxon>
        <taxon>Phascolomyces</taxon>
    </lineage>
</organism>
<sequence length="101" mass="11249">MFSQKGLQQFHRHVSKAYTAKCFSRSLSTYDGRNKLSTMFTTLTKEQTAEDSAATTSHGLLLKGGFIRQSSSGIYSMLPLGLRTLEKIETIIDQELKSIGK</sequence>
<accession>A0AAD5JS24</accession>
<dbReference type="PANTHER" id="PTHR42753">
    <property type="entry name" value="MITOCHONDRIAL RIBOSOME PROTEIN L39/PROLYL-TRNA LIGASE FAMILY MEMBER"/>
    <property type="match status" value="1"/>
</dbReference>